<comment type="subunit">
    <text evidence="2">Interacts with ribosomal protein uL14 (rplN).</text>
</comment>
<protein>
    <recommendedName>
        <fullName evidence="2">Ribosomal silencing factor RsfS</fullName>
    </recommendedName>
</protein>
<comment type="similarity">
    <text evidence="1 2">Belongs to the Iojap/RsfS family.</text>
</comment>
<keyword evidence="2" id="KW-0678">Repressor</keyword>
<proteinExistence type="inferred from homology"/>
<sequence>MNADTLKNTVLNALDDLKARDVTVMDVSDRTSVTDYMVLASGTSNRHVRSLVDEVTRQAKAAGARTGGVEGGEVSDWLLVDLGDVVVHVMTPATREFYDLERLWRDAPTLGAAGGD</sequence>
<dbReference type="GO" id="GO:0090071">
    <property type="term" value="P:negative regulation of ribosome biogenesis"/>
    <property type="evidence" value="ECO:0007669"/>
    <property type="project" value="UniProtKB-UniRule"/>
</dbReference>
<dbReference type="GO" id="GO:0017148">
    <property type="term" value="P:negative regulation of translation"/>
    <property type="evidence" value="ECO:0007669"/>
    <property type="project" value="UniProtKB-UniRule"/>
</dbReference>
<dbReference type="PANTHER" id="PTHR21043:SF0">
    <property type="entry name" value="MITOCHONDRIAL ASSEMBLY OF RIBOSOMAL LARGE SUBUNIT PROTEIN 1"/>
    <property type="match status" value="1"/>
</dbReference>
<dbReference type="NCBIfam" id="TIGR00090">
    <property type="entry name" value="rsfS_iojap_ybeB"/>
    <property type="match status" value="1"/>
</dbReference>
<evidence type="ECO:0000256" key="1">
    <source>
        <dbReference type="ARBA" id="ARBA00010574"/>
    </source>
</evidence>
<dbReference type="SUPFAM" id="SSF81301">
    <property type="entry name" value="Nucleotidyltransferase"/>
    <property type="match status" value="1"/>
</dbReference>
<keyword evidence="4" id="KW-1185">Reference proteome</keyword>
<dbReference type="EMBL" id="NMPM01000041">
    <property type="protein sequence ID" value="PAV26007.1"/>
    <property type="molecule type" value="Genomic_DNA"/>
</dbReference>
<dbReference type="Proteomes" id="UP000218332">
    <property type="component" value="Unassembled WGS sequence"/>
</dbReference>
<keyword evidence="2" id="KW-0810">Translation regulation</keyword>
<dbReference type="Gene3D" id="3.30.460.10">
    <property type="entry name" value="Beta Polymerase, domain 2"/>
    <property type="match status" value="1"/>
</dbReference>
<dbReference type="AlphaFoldDB" id="A0A2A2I300"/>
<dbReference type="InterPro" id="IPR043519">
    <property type="entry name" value="NT_sf"/>
</dbReference>
<dbReference type="GO" id="GO:0005737">
    <property type="term" value="C:cytoplasm"/>
    <property type="evidence" value="ECO:0007669"/>
    <property type="project" value="UniProtKB-SubCell"/>
</dbReference>
<accession>A0A2A2I300</accession>
<evidence type="ECO:0000256" key="2">
    <source>
        <dbReference type="HAMAP-Rule" id="MF_01477"/>
    </source>
</evidence>
<name>A0A2A2I300_9GAMM</name>
<dbReference type="RefSeq" id="WP_095610899.1">
    <property type="nucleotide sequence ID" value="NZ_NMPM01000041.1"/>
</dbReference>
<gene>
    <name evidence="2 3" type="primary">rsfS</name>
    <name evidence="3" type="ORF">CF392_07820</name>
</gene>
<organism evidence="3 4">
    <name type="scientific">Tamilnaduibacter salinus</name>
    <dbReference type="NCBI Taxonomy" id="1484056"/>
    <lineage>
        <taxon>Bacteria</taxon>
        <taxon>Pseudomonadati</taxon>
        <taxon>Pseudomonadota</taxon>
        <taxon>Gammaproteobacteria</taxon>
        <taxon>Pseudomonadales</taxon>
        <taxon>Marinobacteraceae</taxon>
        <taxon>Tamilnaduibacter</taxon>
    </lineage>
</organism>
<keyword evidence="2" id="KW-0963">Cytoplasm</keyword>
<evidence type="ECO:0000313" key="3">
    <source>
        <dbReference type="EMBL" id="PAV26007.1"/>
    </source>
</evidence>
<comment type="subcellular location">
    <subcellularLocation>
        <location evidence="2">Cytoplasm</location>
    </subcellularLocation>
</comment>
<reference evidence="3 4" key="1">
    <citation type="submission" date="2017-07" db="EMBL/GenBank/DDBJ databases">
        <title>Tamlnaduibacter salinus (Mi-7) genome sequencing.</title>
        <authorList>
            <person name="Verma A."/>
            <person name="Krishnamurthi S."/>
        </authorList>
    </citation>
    <scope>NUCLEOTIDE SEQUENCE [LARGE SCALE GENOMIC DNA]</scope>
    <source>
        <strain evidence="3 4">Mi-7</strain>
    </source>
</reference>
<comment type="caution">
    <text evidence="3">The sequence shown here is derived from an EMBL/GenBank/DDBJ whole genome shotgun (WGS) entry which is preliminary data.</text>
</comment>
<evidence type="ECO:0000313" key="4">
    <source>
        <dbReference type="Proteomes" id="UP000218332"/>
    </source>
</evidence>
<dbReference type="HAMAP" id="MF_01477">
    <property type="entry name" value="Iojap_RsfS"/>
    <property type="match status" value="1"/>
</dbReference>
<dbReference type="PANTHER" id="PTHR21043">
    <property type="entry name" value="IOJAP SUPERFAMILY ORTHOLOG"/>
    <property type="match status" value="1"/>
</dbReference>
<dbReference type="InterPro" id="IPR004394">
    <property type="entry name" value="Iojap/RsfS/C7orf30"/>
</dbReference>
<dbReference type="GO" id="GO:0042256">
    <property type="term" value="P:cytosolic ribosome assembly"/>
    <property type="evidence" value="ECO:0007669"/>
    <property type="project" value="UniProtKB-UniRule"/>
</dbReference>
<dbReference type="GO" id="GO:0043023">
    <property type="term" value="F:ribosomal large subunit binding"/>
    <property type="evidence" value="ECO:0007669"/>
    <property type="project" value="TreeGrafter"/>
</dbReference>
<dbReference type="Pfam" id="PF02410">
    <property type="entry name" value="RsfS"/>
    <property type="match status" value="1"/>
</dbReference>
<comment type="function">
    <text evidence="2">Functions as a ribosomal silencing factor. Interacts with ribosomal protein uL14 (rplN), blocking formation of intersubunit bridge B8. Prevents association of the 30S and 50S ribosomal subunits and the formation of functional ribosomes, thus repressing translation.</text>
</comment>